<dbReference type="Pfam" id="PF01740">
    <property type="entry name" value="STAS"/>
    <property type="match status" value="1"/>
</dbReference>
<dbReference type="OrthoDB" id="118142at2"/>
<evidence type="ECO:0000313" key="5">
    <source>
        <dbReference type="Proteomes" id="UP000323454"/>
    </source>
</evidence>
<dbReference type="RefSeq" id="WP_149854877.1">
    <property type="nucleotide sequence ID" value="NZ_VUOB01000087.1"/>
</dbReference>
<dbReference type="SUPFAM" id="SSF81606">
    <property type="entry name" value="PP2C-like"/>
    <property type="match status" value="1"/>
</dbReference>
<dbReference type="Pfam" id="PF07228">
    <property type="entry name" value="SpoIIE"/>
    <property type="match status" value="1"/>
</dbReference>
<dbReference type="InterPro" id="IPR001932">
    <property type="entry name" value="PPM-type_phosphatase-like_dom"/>
</dbReference>
<gene>
    <name evidence="4" type="ORF">F0L68_38580</name>
</gene>
<dbReference type="CDD" id="cd07043">
    <property type="entry name" value="STAS_anti-anti-sigma_factors"/>
    <property type="match status" value="1"/>
</dbReference>
<dbReference type="SMART" id="SM00331">
    <property type="entry name" value="PP2C_SIG"/>
    <property type="match status" value="1"/>
</dbReference>
<organism evidence="4 5">
    <name type="scientific">Solihabitans fulvus</name>
    <dbReference type="NCBI Taxonomy" id="1892852"/>
    <lineage>
        <taxon>Bacteria</taxon>
        <taxon>Bacillati</taxon>
        <taxon>Actinomycetota</taxon>
        <taxon>Actinomycetes</taxon>
        <taxon>Pseudonocardiales</taxon>
        <taxon>Pseudonocardiaceae</taxon>
        <taxon>Solihabitans</taxon>
    </lineage>
</organism>
<dbReference type="PANTHER" id="PTHR43156:SF2">
    <property type="entry name" value="STAGE II SPORULATION PROTEIN E"/>
    <property type="match status" value="1"/>
</dbReference>
<dbReference type="SUPFAM" id="SSF55874">
    <property type="entry name" value="ATPase domain of HSP90 chaperone/DNA topoisomerase II/histidine kinase"/>
    <property type="match status" value="1"/>
</dbReference>
<dbReference type="Gene3D" id="3.30.750.24">
    <property type="entry name" value="STAS domain"/>
    <property type="match status" value="1"/>
</dbReference>
<dbReference type="InterPro" id="IPR036513">
    <property type="entry name" value="STAS_dom_sf"/>
</dbReference>
<dbReference type="Gene3D" id="3.60.40.10">
    <property type="entry name" value="PPM-type phosphatase domain"/>
    <property type="match status" value="1"/>
</dbReference>
<dbReference type="InterPro" id="IPR036890">
    <property type="entry name" value="HATPase_C_sf"/>
</dbReference>
<evidence type="ECO:0000313" key="4">
    <source>
        <dbReference type="EMBL" id="KAA2250928.1"/>
    </source>
</evidence>
<evidence type="ECO:0000256" key="2">
    <source>
        <dbReference type="SAM" id="MobiDB-lite"/>
    </source>
</evidence>
<feature type="region of interest" description="Disordered" evidence="2">
    <location>
        <begin position="1"/>
        <end position="29"/>
    </location>
</feature>
<keyword evidence="1" id="KW-0378">Hydrolase</keyword>
<sequence>MSADWVNPDGTDVRADPPDATPTARMQRGLLPTELPQSAALPVDGRYLAAQDESRVGGDWFDVVRLGNGRTALIVGDVVGHGVPAIALMGLLRGALAAYLLLDPDPATALMRLDAFVAETPGAAGATVLVLVHDPAASTAELVCASAGHPPPLLITGGSARFLPTAGGVPLGVPGPDRGSASTRVDAGDTVLLYTDGLLRGGYADALLADRGLRAAESPGQLCARLLADSADGRPITDDVVLLAGRIGHRDVPALDLSVPATADQLGLVRERMHDWLTECGAGAEDIVCVQLAVGEAATNVAEYAYRAGGPGLLWLRGEASADGVVRIEVRDRGRWRRPPPGPAARGRGVQLMQDAMDSVTVEHGPDGTLVRMTRALRSSTGLAKETGLAKKSGPVARAASSALRLDSTEGPAGLRVVVSGVLDAATIREFNRKVGHLARGGTALLAIDLSTVDYLDSAGVRALFDLAHRMRQAGGSLSLHAARGTLARHVAAVTGLDAEPEFEPSRA</sequence>
<feature type="domain" description="STAS" evidence="3">
    <location>
        <begin position="404"/>
        <end position="508"/>
    </location>
</feature>
<reference evidence="4 5" key="1">
    <citation type="submission" date="2019-09" db="EMBL/GenBank/DDBJ databases">
        <title>Goodfellowia gen. nov., a new genus of the Pseudonocardineae related to Actinoalloteichus, containing Goodfellowia coeruleoviolacea gen. nov., comb. nov. gen. nov., comb. nov.</title>
        <authorList>
            <person name="Labeda D."/>
        </authorList>
    </citation>
    <scope>NUCLEOTIDE SEQUENCE [LARGE SCALE GENOMIC DNA]</scope>
    <source>
        <strain evidence="4 5">AN110305</strain>
    </source>
</reference>
<evidence type="ECO:0000256" key="1">
    <source>
        <dbReference type="ARBA" id="ARBA00022801"/>
    </source>
</evidence>
<dbReference type="GO" id="GO:0016791">
    <property type="term" value="F:phosphatase activity"/>
    <property type="evidence" value="ECO:0007669"/>
    <property type="project" value="TreeGrafter"/>
</dbReference>
<name>A0A5B2WJ41_9PSEU</name>
<dbReference type="CDD" id="cd16936">
    <property type="entry name" value="HATPase_RsbW-like"/>
    <property type="match status" value="1"/>
</dbReference>
<reference evidence="4 5" key="2">
    <citation type="submission" date="2019-09" db="EMBL/GenBank/DDBJ databases">
        <authorList>
            <person name="Jin C."/>
        </authorList>
    </citation>
    <scope>NUCLEOTIDE SEQUENCE [LARGE SCALE GENOMIC DNA]</scope>
    <source>
        <strain evidence="4 5">AN110305</strain>
    </source>
</reference>
<dbReference type="EMBL" id="VUOB01000087">
    <property type="protein sequence ID" value="KAA2250928.1"/>
    <property type="molecule type" value="Genomic_DNA"/>
</dbReference>
<dbReference type="AlphaFoldDB" id="A0A5B2WJ41"/>
<accession>A0A5B2WJ41</accession>
<dbReference type="Pfam" id="PF13581">
    <property type="entry name" value="HATPase_c_2"/>
    <property type="match status" value="1"/>
</dbReference>
<proteinExistence type="predicted"/>
<dbReference type="PROSITE" id="PS50801">
    <property type="entry name" value="STAS"/>
    <property type="match status" value="1"/>
</dbReference>
<dbReference type="SUPFAM" id="SSF52091">
    <property type="entry name" value="SpoIIaa-like"/>
    <property type="match status" value="1"/>
</dbReference>
<dbReference type="Proteomes" id="UP000323454">
    <property type="component" value="Unassembled WGS sequence"/>
</dbReference>
<dbReference type="InterPro" id="IPR052016">
    <property type="entry name" value="Bact_Sigma-Reg"/>
</dbReference>
<dbReference type="InterPro" id="IPR002645">
    <property type="entry name" value="STAS_dom"/>
</dbReference>
<dbReference type="Gene3D" id="3.30.565.10">
    <property type="entry name" value="Histidine kinase-like ATPase, C-terminal domain"/>
    <property type="match status" value="1"/>
</dbReference>
<dbReference type="PANTHER" id="PTHR43156">
    <property type="entry name" value="STAGE II SPORULATION PROTEIN E-RELATED"/>
    <property type="match status" value="1"/>
</dbReference>
<dbReference type="InterPro" id="IPR036457">
    <property type="entry name" value="PPM-type-like_dom_sf"/>
</dbReference>
<evidence type="ECO:0000259" key="3">
    <source>
        <dbReference type="PROSITE" id="PS50801"/>
    </source>
</evidence>
<dbReference type="InterPro" id="IPR003594">
    <property type="entry name" value="HATPase_dom"/>
</dbReference>
<comment type="caution">
    <text evidence="4">The sequence shown here is derived from an EMBL/GenBank/DDBJ whole genome shotgun (WGS) entry which is preliminary data.</text>
</comment>
<protein>
    <submittedName>
        <fullName evidence="4">SpoIIE family protein phosphatase</fullName>
    </submittedName>
</protein>
<keyword evidence="5" id="KW-1185">Reference proteome</keyword>